<keyword evidence="4" id="KW-1185">Reference proteome</keyword>
<gene>
    <name evidence="3" type="ORF">Cgig2_027846</name>
</gene>
<dbReference type="Proteomes" id="UP001153076">
    <property type="component" value="Unassembled WGS sequence"/>
</dbReference>
<evidence type="ECO:0000313" key="4">
    <source>
        <dbReference type="Proteomes" id="UP001153076"/>
    </source>
</evidence>
<evidence type="ECO:0000256" key="1">
    <source>
        <dbReference type="SAM" id="MobiDB-lite"/>
    </source>
</evidence>
<feature type="domain" description="SAWADEE" evidence="2">
    <location>
        <begin position="29"/>
        <end position="154"/>
    </location>
</feature>
<dbReference type="InterPro" id="IPR039276">
    <property type="entry name" value="SHH1/2"/>
</dbReference>
<sequence length="659" mass="72075">MHYGDVSLPLILHLTKKSMADDAIRKDREVKLEAKRRADGSWHPCQVSLRAGALFVKLEGEDSEDIIVDVEDALTCLRVRSVPLYQDDCCYIEEGRKVLAAREQNSGRFFFDAVVEKVIKVRHSKRARCRCSFLIKWLCQGGETKTATVPSGSIMRLAAESISSHPVVTAFLSSAKNSIFCTTSLSPTVLDDVEVEIDLHGLLGKQIEEIGSLADASKNELLKDTLSGVNYGIFAMIFFSYNSDCAGRGGHTKPVVSGKASKLHVEINCGTNHVRRSGRKQTTTSTKMEDPITSAPSSIEKSVDNMSTLNPLAARAVLASLVSKHPQKTEFVHSEGKKCVSVLDYTVEQDASLEIVGGVLMSGGSASGTFNYTVAASAELLDNEKAQKSNIEGARRKKFHAQKTCGQQVVVGGCKNEGLTEICGSMSSSMREEESTQPPRGSRLTRSAARTEGVSSNGEVESGMVDEDMMFGRVTRSAFKRRSGNSSVEVKEALHDNPVRVIRSTHTSIKRESKLLNGEDRSTIDVQAKYKTSLTNAKRVTRSAADAVTVSLDYNVNEALEGEPRTESVAGANFLPDDSVLTSNRVSQLLNAKHELVENNKKQKRLDAVEKSQKTAVEGQHSSLDHQSHNKLISSKDQPLRSSPRLRFLPRTQSQIKSK</sequence>
<dbReference type="EMBL" id="JAKOGI010000441">
    <property type="protein sequence ID" value="KAJ8435003.1"/>
    <property type="molecule type" value="Genomic_DNA"/>
</dbReference>
<feature type="region of interest" description="Disordered" evidence="1">
    <location>
        <begin position="426"/>
        <end position="462"/>
    </location>
</feature>
<name>A0A9Q1K221_9CARY</name>
<dbReference type="AlphaFoldDB" id="A0A9Q1K221"/>
<accession>A0A9Q1K221</accession>
<comment type="caution">
    <text evidence="3">The sequence shown here is derived from an EMBL/GenBank/DDBJ whole genome shotgun (WGS) entry which is preliminary data.</text>
</comment>
<organism evidence="3 4">
    <name type="scientific">Carnegiea gigantea</name>
    <dbReference type="NCBI Taxonomy" id="171969"/>
    <lineage>
        <taxon>Eukaryota</taxon>
        <taxon>Viridiplantae</taxon>
        <taxon>Streptophyta</taxon>
        <taxon>Embryophyta</taxon>
        <taxon>Tracheophyta</taxon>
        <taxon>Spermatophyta</taxon>
        <taxon>Magnoliopsida</taxon>
        <taxon>eudicotyledons</taxon>
        <taxon>Gunneridae</taxon>
        <taxon>Pentapetalae</taxon>
        <taxon>Caryophyllales</taxon>
        <taxon>Cactineae</taxon>
        <taxon>Cactaceae</taxon>
        <taxon>Cactoideae</taxon>
        <taxon>Echinocereeae</taxon>
        <taxon>Carnegiea</taxon>
    </lineage>
</organism>
<proteinExistence type="predicted"/>
<feature type="region of interest" description="Disordered" evidence="1">
    <location>
        <begin position="611"/>
        <end position="659"/>
    </location>
</feature>
<dbReference type="Gene3D" id="2.30.30.140">
    <property type="match status" value="1"/>
</dbReference>
<feature type="region of interest" description="Disordered" evidence="1">
    <location>
        <begin position="274"/>
        <end position="298"/>
    </location>
</feature>
<dbReference type="PANTHER" id="PTHR33827">
    <property type="entry name" value="PROTEIN SAWADEE HOMEODOMAIN HOMOLOG 2"/>
    <property type="match status" value="1"/>
</dbReference>
<reference evidence="3" key="1">
    <citation type="submission" date="2022-04" db="EMBL/GenBank/DDBJ databases">
        <title>Carnegiea gigantea Genome sequencing and assembly v2.</title>
        <authorList>
            <person name="Copetti D."/>
            <person name="Sanderson M.J."/>
            <person name="Burquez A."/>
            <person name="Wojciechowski M.F."/>
        </authorList>
    </citation>
    <scope>NUCLEOTIDE SEQUENCE</scope>
    <source>
        <strain evidence="3">SGP5-SGP5p</strain>
        <tissue evidence="3">Aerial part</tissue>
    </source>
</reference>
<dbReference type="OrthoDB" id="759831at2759"/>
<dbReference type="InterPro" id="IPR032001">
    <property type="entry name" value="SAWADEE_dom"/>
</dbReference>
<dbReference type="PANTHER" id="PTHR33827:SF9">
    <property type="entry name" value="SAWADEE DOMAIN-CONTAINING PROTEIN"/>
    <property type="match status" value="1"/>
</dbReference>
<protein>
    <recommendedName>
        <fullName evidence="2">SAWADEE domain-containing protein</fullName>
    </recommendedName>
</protein>
<feature type="compositionally biased region" description="Low complexity" evidence="1">
    <location>
        <begin position="640"/>
        <end position="651"/>
    </location>
</feature>
<evidence type="ECO:0000313" key="3">
    <source>
        <dbReference type="EMBL" id="KAJ8435003.1"/>
    </source>
</evidence>
<evidence type="ECO:0000259" key="2">
    <source>
        <dbReference type="Pfam" id="PF16719"/>
    </source>
</evidence>
<dbReference type="Pfam" id="PF16719">
    <property type="entry name" value="SAWADEE"/>
    <property type="match status" value="1"/>
</dbReference>
<dbReference type="GO" id="GO:0003682">
    <property type="term" value="F:chromatin binding"/>
    <property type="evidence" value="ECO:0007669"/>
    <property type="project" value="InterPro"/>
</dbReference>